<comment type="caution">
    <text evidence="2">The sequence shown here is derived from an EMBL/GenBank/DDBJ whole genome shotgun (WGS) entry which is preliminary data.</text>
</comment>
<dbReference type="InterPro" id="IPR012296">
    <property type="entry name" value="Nuclease_put_TT1808"/>
</dbReference>
<reference evidence="2" key="1">
    <citation type="submission" date="2022-03" db="EMBL/GenBank/DDBJ databases">
        <title>Streptomyces 7R015 and 7R016 isolated from Barleria lupulina in Thailand.</title>
        <authorList>
            <person name="Kanchanasin P."/>
            <person name="Phongsopitanun W."/>
            <person name="Tanasupawat S."/>
        </authorList>
    </citation>
    <scope>NUCLEOTIDE SEQUENCE</scope>
    <source>
        <strain evidence="2">7R016</strain>
    </source>
</reference>
<keyword evidence="3" id="KW-1185">Reference proteome</keyword>
<dbReference type="Gene3D" id="3.90.1570.10">
    <property type="entry name" value="tt1808, chain A"/>
    <property type="match status" value="1"/>
</dbReference>
<evidence type="ECO:0000313" key="3">
    <source>
        <dbReference type="Proteomes" id="UP001165270"/>
    </source>
</evidence>
<sequence>MTVSAEHASQTSQMSVEVFERIAEFAAKETDDAVRFEFINGRIGVKQVADGDHDTIIVWIGKRCMQARPDLDLYQGRGLRVEKYREGRARPDAVLVPEGHFAGHGEWADPSGVLLVVEVTSCDSDTDRRHRQKKLVAYGMAGIPFYLLIDRDTCTVDLYSDPNPDVGYSHCRRAPFGDNVLLPAPLGIDLDTEKLKEFVD</sequence>
<dbReference type="RefSeq" id="WP_242709534.1">
    <property type="nucleotide sequence ID" value="NZ_JALDAX010000004.1"/>
</dbReference>
<keyword evidence="2" id="KW-0540">Nuclease</keyword>
<proteinExistence type="predicted"/>
<evidence type="ECO:0000313" key="2">
    <source>
        <dbReference type="EMBL" id="MCI3240548.1"/>
    </source>
</evidence>
<accession>A0ABS9XEN3</accession>
<gene>
    <name evidence="2" type="ORF">MQN93_12515</name>
</gene>
<name>A0ABS9XEN3_9ACTN</name>
<protein>
    <submittedName>
        <fullName evidence="2">Uma2 family endonuclease</fullName>
    </submittedName>
</protein>
<feature type="domain" description="Putative restriction endonuclease" evidence="1">
    <location>
        <begin position="24"/>
        <end position="191"/>
    </location>
</feature>
<dbReference type="Pfam" id="PF05685">
    <property type="entry name" value="Uma2"/>
    <property type="match status" value="1"/>
</dbReference>
<organism evidence="2 3">
    <name type="scientific">Streptomyces spinosisporus</name>
    <dbReference type="NCBI Taxonomy" id="2927582"/>
    <lineage>
        <taxon>Bacteria</taxon>
        <taxon>Bacillati</taxon>
        <taxon>Actinomycetota</taxon>
        <taxon>Actinomycetes</taxon>
        <taxon>Kitasatosporales</taxon>
        <taxon>Streptomycetaceae</taxon>
        <taxon>Streptomyces</taxon>
    </lineage>
</organism>
<dbReference type="EMBL" id="JALDAX010000004">
    <property type="protein sequence ID" value="MCI3240548.1"/>
    <property type="molecule type" value="Genomic_DNA"/>
</dbReference>
<keyword evidence="2" id="KW-0378">Hydrolase</keyword>
<dbReference type="CDD" id="cd06260">
    <property type="entry name" value="DUF820-like"/>
    <property type="match status" value="1"/>
</dbReference>
<keyword evidence="2" id="KW-0255">Endonuclease</keyword>
<dbReference type="PANTHER" id="PTHR35400:SF3">
    <property type="entry name" value="SLL1072 PROTEIN"/>
    <property type="match status" value="1"/>
</dbReference>
<dbReference type="InterPro" id="IPR008538">
    <property type="entry name" value="Uma2"/>
</dbReference>
<dbReference type="GO" id="GO:0004519">
    <property type="term" value="F:endonuclease activity"/>
    <property type="evidence" value="ECO:0007669"/>
    <property type="project" value="UniProtKB-KW"/>
</dbReference>
<dbReference type="Proteomes" id="UP001165270">
    <property type="component" value="Unassembled WGS sequence"/>
</dbReference>
<dbReference type="SUPFAM" id="SSF52980">
    <property type="entry name" value="Restriction endonuclease-like"/>
    <property type="match status" value="1"/>
</dbReference>
<dbReference type="InterPro" id="IPR011335">
    <property type="entry name" value="Restrct_endonuc-II-like"/>
</dbReference>
<dbReference type="PANTHER" id="PTHR35400">
    <property type="entry name" value="SLR1083 PROTEIN"/>
    <property type="match status" value="1"/>
</dbReference>
<evidence type="ECO:0000259" key="1">
    <source>
        <dbReference type="Pfam" id="PF05685"/>
    </source>
</evidence>